<evidence type="ECO:0000259" key="8">
    <source>
        <dbReference type="Pfam" id="PF10150"/>
    </source>
</evidence>
<sequence length="341" mass="36354">MKGTVVALDEIDGRRAAAHIVDGVLDDLLIDPVEAPGPAPGAIYRGICGRPMKGQGGMFIDLGDGHGFLRQAKGLTPGDPILVQVTGWPDEGKAPALTTRLLFKSRHAIVTPEAPGINVSRQIRDEEDRVRLLEIASEMMEGSEHGLILRSNAAGAEDGEIAENIAEMRALADAVLGDATGTKPELLVDGPDAHLAAWRDWPTPDLLADAPGSFDDHGVHDLISATLATRQGLGSEGYAFIEPTRALVAVDVNTGGDGSPAAGLKANIALARALPRLLRCRGLGGQITLDLAPMPKKDRRQFEQVLRAAFKRDGIETVLAGWTPLGHFELQRKRDRLTVEL</sequence>
<dbReference type="RefSeq" id="WP_161353424.1">
    <property type="nucleotide sequence ID" value="NZ_WTUX01000021.1"/>
</dbReference>
<feature type="domain" description="RNA-binding protein AU-1/Ribonuclease E/G" evidence="8">
    <location>
        <begin position="104"/>
        <end position="204"/>
    </location>
</feature>
<keyword evidence="2" id="KW-0540">Nuclease</keyword>
<evidence type="ECO:0000256" key="1">
    <source>
        <dbReference type="ARBA" id="ARBA00001946"/>
    </source>
</evidence>
<keyword evidence="10" id="KW-1185">Reference proteome</keyword>
<dbReference type="PANTHER" id="PTHR30001:SF1">
    <property type="entry name" value="RIBONUCLEASE E_G-LIKE PROTEIN, CHLOROPLASTIC"/>
    <property type="match status" value="1"/>
</dbReference>
<evidence type="ECO:0000256" key="4">
    <source>
        <dbReference type="ARBA" id="ARBA00022759"/>
    </source>
</evidence>
<evidence type="ECO:0000256" key="5">
    <source>
        <dbReference type="ARBA" id="ARBA00022801"/>
    </source>
</evidence>
<organism evidence="9 10">
    <name type="scientific">Maritimibacter harenae</name>
    <dbReference type="NCBI Taxonomy" id="2606218"/>
    <lineage>
        <taxon>Bacteria</taxon>
        <taxon>Pseudomonadati</taxon>
        <taxon>Pseudomonadota</taxon>
        <taxon>Alphaproteobacteria</taxon>
        <taxon>Rhodobacterales</taxon>
        <taxon>Roseobacteraceae</taxon>
        <taxon>Maritimibacter</taxon>
    </lineage>
</organism>
<comment type="cofactor">
    <cofactor evidence="1">
        <name>Mg(2+)</name>
        <dbReference type="ChEBI" id="CHEBI:18420"/>
    </cofactor>
</comment>
<dbReference type="PANTHER" id="PTHR30001">
    <property type="entry name" value="RIBONUCLEASE"/>
    <property type="match status" value="1"/>
</dbReference>
<dbReference type="GO" id="GO:0046872">
    <property type="term" value="F:metal ion binding"/>
    <property type="evidence" value="ECO:0007669"/>
    <property type="project" value="UniProtKB-KW"/>
</dbReference>
<accession>A0A845MA14</accession>
<dbReference type="GO" id="GO:0016787">
    <property type="term" value="F:hydrolase activity"/>
    <property type="evidence" value="ECO:0007669"/>
    <property type="project" value="UniProtKB-KW"/>
</dbReference>
<dbReference type="GO" id="GO:0006364">
    <property type="term" value="P:rRNA processing"/>
    <property type="evidence" value="ECO:0007669"/>
    <property type="project" value="TreeGrafter"/>
</dbReference>
<evidence type="ECO:0000313" key="9">
    <source>
        <dbReference type="EMBL" id="MZR15057.1"/>
    </source>
</evidence>
<dbReference type="GO" id="GO:0005737">
    <property type="term" value="C:cytoplasm"/>
    <property type="evidence" value="ECO:0007669"/>
    <property type="project" value="TreeGrafter"/>
</dbReference>
<dbReference type="AlphaFoldDB" id="A0A845MA14"/>
<dbReference type="GO" id="GO:0004519">
    <property type="term" value="F:endonuclease activity"/>
    <property type="evidence" value="ECO:0007669"/>
    <property type="project" value="UniProtKB-KW"/>
</dbReference>
<evidence type="ECO:0000313" key="10">
    <source>
        <dbReference type="Proteomes" id="UP000467322"/>
    </source>
</evidence>
<evidence type="ECO:0000256" key="3">
    <source>
        <dbReference type="ARBA" id="ARBA00022723"/>
    </source>
</evidence>
<keyword evidence="5" id="KW-0378">Hydrolase</keyword>
<dbReference type="EMBL" id="WTUX01000021">
    <property type="protein sequence ID" value="MZR15057.1"/>
    <property type="molecule type" value="Genomic_DNA"/>
</dbReference>
<gene>
    <name evidence="9" type="ORF">GQE99_18720</name>
</gene>
<dbReference type="GO" id="GO:0003723">
    <property type="term" value="F:RNA binding"/>
    <property type="evidence" value="ECO:0007669"/>
    <property type="project" value="UniProtKB-KW"/>
</dbReference>
<keyword evidence="7" id="KW-0694">RNA-binding</keyword>
<proteinExistence type="predicted"/>
<dbReference type="InterPro" id="IPR019307">
    <property type="entry name" value="RNA-bd_AU-1/RNase_E/G"/>
</dbReference>
<dbReference type="GO" id="GO:0004540">
    <property type="term" value="F:RNA nuclease activity"/>
    <property type="evidence" value="ECO:0007669"/>
    <property type="project" value="InterPro"/>
</dbReference>
<feature type="domain" description="RNA-binding protein AU-1/Ribonuclease E/G" evidence="8">
    <location>
        <begin position="213"/>
        <end position="334"/>
    </location>
</feature>
<keyword evidence="6" id="KW-0460">Magnesium</keyword>
<dbReference type="Pfam" id="PF10150">
    <property type="entry name" value="RNase_E_G"/>
    <property type="match status" value="2"/>
</dbReference>
<keyword evidence="4" id="KW-0255">Endonuclease</keyword>
<reference evidence="9 10" key="1">
    <citation type="submission" date="2019-12" db="EMBL/GenBank/DDBJ databases">
        <title>Maritimibacter sp. nov. sp. isolated from sea sand.</title>
        <authorList>
            <person name="Kim J."/>
            <person name="Jeong S.E."/>
            <person name="Jung H.S."/>
            <person name="Jeon C.O."/>
        </authorList>
    </citation>
    <scope>NUCLEOTIDE SEQUENCE [LARGE SCALE GENOMIC DNA]</scope>
    <source>
        <strain evidence="9 10">DP07</strain>
    </source>
</reference>
<protein>
    <submittedName>
        <fullName evidence="9">Ribonuclease G</fullName>
    </submittedName>
</protein>
<dbReference type="Proteomes" id="UP000467322">
    <property type="component" value="Unassembled WGS sequence"/>
</dbReference>
<evidence type="ECO:0000256" key="2">
    <source>
        <dbReference type="ARBA" id="ARBA00022722"/>
    </source>
</evidence>
<evidence type="ECO:0000256" key="6">
    <source>
        <dbReference type="ARBA" id="ARBA00022842"/>
    </source>
</evidence>
<name>A0A845MA14_9RHOB</name>
<dbReference type="InterPro" id="IPR004659">
    <property type="entry name" value="RNase_E/G"/>
</dbReference>
<evidence type="ECO:0000256" key="7">
    <source>
        <dbReference type="ARBA" id="ARBA00022884"/>
    </source>
</evidence>
<keyword evidence="3" id="KW-0479">Metal-binding</keyword>
<comment type="caution">
    <text evidence="9">The sequence shown here is derived from an EMBL/GenBank/DDBJ whole genome shotgun (WGS) entry which is preliminary data.</text>
</comment>